<dbReference type="AlphaFoldDB" id="A0A6N9Z7M6"/>
<sequence length="171" mass="19295">MENRLTVYWPDAINWKLDGNNDRPIISIERREKRAFPGFDGLILEFKELTDVIADPDYYSAYYDAMSQVSAIYLITDTKSGKQYVGSAYGGEGLWQRWSTYAHTRGRGGSGDGGNKLLVDLLNRGGEGYEKNLQYSVLRVLDSGLSTDQVVEMENLYKDKLGTREFGLNAN</sequence>
<dbReference type="EMBL" id="WHZW01000019">
    <property type="protein sequence ID" value="NEG90125.1"/>
    <property type="molecule type" value="Genomic_DNA"/>
</dbReference>
<organism evidence="1 2">
    <name type="scientific">Bifidobacterium aerophilum</name>
    <dbReference type="NCBI Taxonomy" id="1798155"/>
    <lineage>
        <taxon>Bacteria</taxon>
        <taxon>Bacillati</taxon>
        <taxon>Actinomycetota</taxon>
        <taxon>Actinomycetes</taxon>
        <taxon>Bifidobacteriales</taxon>
        <taxon>Bifidobacteriaceae</taxon>
        <taxon>Bifidobacterium</taxon>
    </lineage>
</organism>
<dbReference type="RefSeq" id="WP_163232087.1">
    <property type="nucleotide sequence ID" value="NZ_WHZW01000019.1"/>
</dbReference>
<dbReference type="Gene3D" id="3.40.1440.10">
    <property type="entry name" value="GIY-YIG endonuclease"/>
    <property type="match status" value="1"/>
</dbReference>
<comment type="caution">
    <text evidence="1">The sequence shown here is derived from an EMBL/GenBank/DDBJ whole genome shotgun (WGS) entry which is preliminary data.</text>
</comment>
<gene>
    <name evidence="1" type="ORF">GFD25_09040</name>
</gene>
<evidence type="ECO:0008006" key="3">
    <source>
        <dbReference type="Google" id="ProtNLM"/>
    </source>
</evidence>
<dbReference type="SUPFAM" id="SSF82771">
    <property type="entry name" value="GIY-YIG endonuclease"/>
    <property type="match status" value="1"/>
</dbReference>
<reference evidence="1 2" key="1">
    <citation type="submission" date="2019-10" db="EMBL/GenBank/DDBJ databases">
        <title>Bifidobacterium from non-human primates.</title>
        <authorList>
            <person name="Modesto M."/>
        </authorList>
    </citation>
    <scope>NUCLEOTIDE SEQUENCE [LARGE SCALE GENOMIC DNA]</scope>
    <source>
        <strain evidence="1 2">TRE17</strain>
    </source>
</reference>
<keyword evidence="2" id="KW-1185">Reference proteome</keyword>
<dbReference type="Proteomes" id="UP000469194">
    <property type="component" value="Unassembled WGS sequence"/>
</dbReference>
<name>A0A6N9Z7M6_9BIFI</name>
<accession>A0A6N9Z7M6</accession>
<protein>
    <recommendedName>
        <fullName evidence="3">GIY-YIG nuclease family protein</fullName>
    </recommendedName>
</protein>
<evidence type="ECO:0000313" key="2">
    <source>
        <dbReference type="Proteomes" id="UP000469194"/>
    </source>
</evidence>
<proteinExistence type="predicted"/>
<dbReference type="InterPro" id="IPR035901">
    <property type="entry name" value="GIY-YIG_endonuc_sf"/>
</dbReference>
<dbReference type="CDD" id="cd10446">
    <property type="entry name" value="GIY-YIG_unchar_1"/>
    <property type="match status" value="1"/>
</dbReference>
<evidence type="ECO:0000313" key="1">
    <source>
        <dbReference type="EMBL" id="NEG90125.1"/>
    </source>
</evidence>